<feature type="domain" description="HDOD" evidence="1">
    <location>
        <begin position="1"/>
        <end position="97"/>
    </location>
</feature>
<keyword evidence="3" id="KW-1185">Reference proteome</keyword>
<dbReference type="InterPro" id="IPR029016">
    <property type="entry name" value="GAF-like_dom_sf"/>
</dbReference>
<evidence type="ECO:0000259" key="1">
    <source>
        <dbReference type="PROSITE" id="PS51833"/>
    </source>
</evidence>
<dbReference type="EMBL" id="CP011454">
    <property type="protein sequence ID" value="AMW06227.1"/>
    <property type="molecule type" value="Genomic_DNA"/>
</dbReference>
<dbReference type="Proteomes" id="UP000076404">
    <property type="component" value="Chromosome"/>
</dbReference>
<name>A0A143BME4_9BACT</name>
<dbReference type="PANTHER" id="PTHR33525:SF4">
    <property type="entry name" value="CYCLIC DI-GMP PHOSPHODIESTERASE CDGJ"/>
    <property type="match status" value="1"/>
</dbReference>
<dbReference type="PANTHER" id="PTHR33525">
    <property type="match status" value="1"/>
</dbReference>
<evidence type="ECO:0000313" key="3">
    <source>
        <dbReference type="Proteomes" id="UP000076404"/>
    </source>
</evidence>
<dbReference type="Gene3D" id="1.10.3210.10">
    <property type="entry name" value="Hypothetical protein af1432"/>
    <property type="match status" value="1"/>
</dbReference>
<proteinExistence type="predicted"/>
<dbReference type="SUPFAM" id="SSF109604">
    <property type="entry name" value="HD-domain/PDEase-like"/>
    <property type="match status" value="1"/>
</dbReference>
<dbReference type="eggNOG" id="COG1639">
    <property type="taxonomic scope" value="Bacteria"/>
</dbReference>
<organism evidence="2 3">
    <name type="scientific">Gemmatimonas phototrophica</name>
    <dbReference type="NCBI Taxonomy" id="1379270"/>
    <lineage>
        <taxon>Bacteria</taxon>
        <taxon>Pseudomonadati</taxon>
        <taxon>Gemmatimonadota</taxon>
        <taxon>Gemmatimonadia</taxon>
        <taxon>Gemmatimonadales</taxon>
        <taxon>Gemmatimonadaceae</taxon>
        <taxon>Gemmatimonas</taxon>
    </lineage>
</organism>
<dbReference type="PROSITE" id="PS51833">
    <property type="entry name" value="HDOD"/>
    <property type="match status" value="1"/>
</dbReference>
<evidence type="ECO:0000313" key="2">
    <source>
        <dbReference type="EMBL" id="AMW06227.1"/>
    </source>
</evidence>
<dbReference type="Pfam" id="PF08668">
    <property type="entry name" value="HDOD"/>
    <property type="match status" value="1"/>
</dbReference>
<dbReference type="InterPro" id="IPR013976">
    <property type="entry name" value="HDOD"/>
</dbReference>
<reference evidence="2 3" key="2">
    <citation type="journal article" date="2016" name="Environ. Microbiol. Rep.">
        <title>Metagenomic evidence for the presence of phototrophic Gemmatimonadetes bacteria in diverse environments.</title>
        <authorList>
            <person name="Zeng Y."/>
            <person name="Baumbach J."/>
            <person name="Barbosa E.G."/>
            <person name="Azevedo V."/>
            <person name="Zhang C."/>
            <person name="Koblizek M."/>
        </authorList>
    </citation>
    <scope>NUCLEOTIDE SEQUENCE [LARGE SCALE GENOMIC DNA]</scope>
    <source>
        <strain evidence="2 3">AP64</strain>
    </source>
</reference>
<dbReference type="AlphaFoldDB" id="A0A143BME4"/>
<sequence>MLAANHGLQLALAVGYDRPEQAYLCALFRRLGEVVVACYRPRPYHTWLQHVLAGGSAHDGAEAAHFQFTFEEVGGALARRWGMPNGVVRTMRAFRGVSLEGDPLHAITQCSVDIARCLYGAVPAPRGVTVESIREQYAKAIGLDVQGMTECVAPALTEARPTLSSMQVDLEAWLAGHADSMAAARARQTDTQHGVFHAVPLVAQSPEDVEQEVLQGIRDRLAVYDHDTPREAQLREAVRQLVNHRQQETSGFSVGSVTDSTLRAACAAGYERGVLGISSEDFKLIRGRMGIGRGSTELARNFLLRPTPAFGPLGAALHLRSDLFIELTGADARLYGRDRLVKELAPSHFALLPLVLEAKLIGCLYFDSTMESVETTDTSRDLLCALRDQLVAAFARHRARTNDTAALTA</sequence>
<dbReference type="Gene3D" id="3.30.450.40">
    <property type="match status" value="1"/>
</dbReference>
<dbReference type="STRING" id="1379270.GEMMAAP_18435"/>
<dbReference type="SUPFAM" id="SSF55781">
    <property type="entry name" value="GAF domain-like"/>
    <property type="match status" value="1"/>
</dbReference>
<dbReference type="KEGG" id="gph:GEMMAAP_18435"/>
<protein>
    <recommendedName>
        <fullName evidence="1">HDOD domain-containing protein</fullName>
    </recommendedName>
</protein>
<gene>
    <name evidence="2" type="ORF">GEMMAAP_18435</name>
</gene>
<dbReference type="InterPro" id="IPR052340">
    <property type="entry name" value="RNase_Y/CdgJ"/>
</dbReference>
<reference evidence="2 3" key="1">
    <citation type="journal article" date="2014" name="Proc. Natl. Acad. Sci. U.S.A.">
        <title>Functional type 2 photosynthetic reaction centers found in the rare bacterial phylum Gemmatimonadetes.</title>
        <authorList>
            <person name="Zeng Y."/>
            <person name="Feng F."/>
            <person name="Medova H."/>
            <person name="Dean J."/>
            <person name="Koblizek M."/>
        </authorList>
    </citation>
    <scope>NUCLEOTIDE SEQUENCE [LARGE SCALE GENOMIC DNA]</scope>
    <source>
        <strain evidence="2 3">AP64</strain>
    </source>
</reference>
<accession>A0A143BME4</accession>